<reference evidence="2 3" key="1">
    <citation type="submission" date="2017-06" db="EMBL/GenBank/DDBJ databases">
        <authorList>
            <person name="Kim H.J."/>
            <person name="Triplett B.A."/>
        </authorList>
    </citation>
    <scope>NUCLEOTIDE SEQUENCE [LARGE SCALE GENOMIC DNA]</scope>
    <source>
        <strain evidence="2 3">DSM 43151</strain>
    </source>
</reference>
<dbReference type="Proteomes" id="UP000198415">
    <property type="component" value="Unassembled WGS sequence"/>
</dbReference>
<evidence type="ECO:0000256" key="1">
    <source>
        <dbReference type="SAM" id="MobiDB-lite"/>
    </source>
</evidence>
<evidence type="ECO:0000313" key="3">
    <source>
        <dbReference type="Proteomes" id="UP000198415"/>
    </source>
</evidence>
<feature type="compositionally biased region" description="Low complexity" evidence="1">
    <location>
        <begin position="36"/>
        <end position="47"/>
    </location>
</feature>
<dbReference type="AlphaFoldDB" id="A0A239HMU7"/>
<sequence>MPAISIAGTAISRASTQSEGSNRRRRRSTAHTPNRSSDAAISDPASANITDIAGKTMVSAVQPVR</sequence>
<proteinExistence type="predicted"/>
<evidence type="ECO:0000313" key="2">
    <source>
        <dbReference type="EMBL" id="SNS82709.1"/>
    </source>
</evidence>
<keyword evidence="3" id="KW-1185">Reference proteome</keyword>
<feature type="region of interest" description="Disordered" evidence="1">
    <location>
        <begin position="1"/>
        <end position="47"/>
    </location>
</feature>
<dbReference type="EMBL" id="FZNR01000025">
    <property type="protein sequence ID" value="SNS82709.1"/>
    <property type="molecule type" value="Genomic_DNA"/>
</dbReference>
<name>A0A239HMU7_9ACTN</name>
<protein>
    <submittedName>
        <fullName evidence="2">Uncharacterized protein</fullName>
    </submittedName>
</protein>
<organism evidence="2 3">
    <name type="scientific">Actinoplanes regularis</name>
    <dbReference type="NCBI Taxonomy" id="52697"/>
    <lineage>
        <taxon>Bacteria</taxon>
        <taxon>Bacillati</taxon>
        <taxon>Actinomycetota</taxon>
        <taxon>Actinomycetes</taxon>
        <taxon>Micromonosporales</taxon>
        <taxon>Micromonosporaceae</taxon>
        <taxon>Actinoplanes</taxon>
    </lineage>
</organism>
<accession>A0A239HMU7</accession>
<gene>
    <name evidence="2" type="ORF">SAMN06264365_12562</name>
</gene>